<keyword evidence="2" id="KW-0812">Transmembrane</keyword>
<protein>
    <submittedName>
        <fullName evidence="3">Uncharacterized protein</fullName>
    </submittedName>
</protein>
<sequence>MAGAAERPETLPAVSYIAAAVLLVASGLGARLVWPGGAVDPLPRPNRIENVRMTKVAPKATRPTTRDDAIADPPKLKRSLEMLEEASLNAATEQARPQSSEIAVETPSLGVQVAPAQMTAADEAAAAPPNARIWPGRFSFSDNGAHSAMGSIRFSTSPRVESPAAADDAKPASESNQIRNNDEGPNAVLSHIKKRMPPRPRSVAPAATAFSTKTRAAEQSDIVGQDRVHERRDDDRAEQLEPASYPTSNEFERPSWQGALESLAGMLRDRGQPHDGAR</sequence>
<evidence type="ECO:0000256" key="1">
    <source>
        <dbReference type="SAM" id="MobiDB-lite"/>
    </source>
</evidence>
<name>A0A549SHK7_METSR</name>
<feature type="compositionally biased region" description="Basic and acidic residues" evidence="1">
    <location>
        <begin position="267"/>
        <end position="278"/>
    </location>
</feature>
<dbReference type="Proteomes" id="UP000316781">
    <property type="component" value="Unassembled WGS sequence"/>
</dbReference>
<proteinExistence type="predicted"/>
<keyword evidence="2" id="KW-0472">Membrane</keyword>
<feature type="region of interest" description="Disordered" evidence="1">
    <location>
        <begin position="156"/>
        <end position="278"/>
    </location>
</feature>
<reference evidence="3 4" key="1">
    <citation type="submission" date="2019-07" db="EMBL/GenBank/DDBJ databases">
        <title>Ln-dependent methylotrophs.</title>
        <authorList>
            <person name="Tani A."/>
        </authorList>
    </citation>
    <scope>NUCLEOTIDE SEQUENCE [LARGE SCALE GENOMIC DNA]</scope>
    <source>
        <strain evidence="3 4">SM89A</strain>
    </source>
</reference>
<comment type="caution">
    <text evidence="3">The sequence shown here is derived from an EMBL/GenBank/DDBJ whole genome shotgun (WGS) entry which is preliminary data.</text>
</comment>
<feature type="compositionally biased region" description="Basic and acidic residues" evidence="1">
    <location>
        <begin position="224"/>
        <end position="239"/>
    </location>
</feature>
<organism evidence="3 4">
    <name type="scientific">Methylosinus sporium</name>
    <dbReference type="NCBI Taxonomy" id="428"/>
    <lineage>
        <taxon>Bacteria</taxon>
        <taxon>Pseudomonadati</taxon>
        <taxon>Pseudomonadota</taxon>
        <taxon>Alphaproteobacteria</taxon>
        <taxon>Hyphomicrobiales</taxon>
        <taxon>Methylocystaceae</taxon>
        <taxon>Methylosinus</taxon>
    </lineage>
</organism>
<keyword evidence="2" id="KW-1133">Transmembrane helix</keyword>
<evidence type="ECO:0000256" key="2">
    <source>
        <dbReference type="SAM" id="Phobius"/>
    </source>
</evidence>
<accession>A0A549SHK7</accession>
<evidence type="ECO:0000313" key="3">
    <source>
        <dbReference type="EMBL" id="TRL29062.1"/>
    </source>
</evidence>
<dbReference type="EMBL" id="VJMF01000075">
    <property type="protein sequence ID" value="TRL29062.1"/>
    <property type="molecule type" value="Genomic_DNA"/>
</dbReference>
<dbReference type="AlphaFoldDB" id="A0A549SHK7"/>
<evidence type="ECO:0000313" key="4">
    <source>
        <dbReference type="Proteomes" id="UP000316781"/>
    </source>
</evidence>
<feature type="transmembrane region" description="Helical" evidence="2">
    <location>
        <begin position="13"/>
        <end position="34"/>
    </location>
</feature>
<gene>
    <name evidence="3" type="ORF">FM996_17595</name>
</gene>